<evidence type="ECO:0000313" key="1">
    <source>
        <dbReference type="EMBL" id="EFA23838.1"/>
    </source>
</evidence>
<dbReference type="Proteomes" id="UP000003656">
    <property type="component" value="Unassembled WGS sequence"/>
</dbReference>
<dbReference type="EMBL" id="ABXB03000001">
    <property type="protein sequence ID" value="EFA23838.1"/>
    <property type="molecule type" value="Genomic_DNA"/>
</dbReference>
<dbReference type="AlphaFoldDB" id="D1NT36"/>
<name>D1NT36_9BIFI</name>
<organism evidence="1 2">
    <name type="scientific">Bifidobacterium gallicum DSM 20093 = LMG 11596</name>
    <dbReference type="NCBI Taxonomy" id="561180"/>
    <lineage>
        <taxon>Bacteria</taxon>
        <taxon>Bacillati</taxon>
        <taxon>Actinomycetota</taxon>
        <taxon>Actinomycetes</taxon>
        <taxon>Bifidobacteriales</taxon>
        <taxon>Bifidobacteriaceae</taxon>
        <taxon>Bifidobacterium</taxon>
    </lineage>
</organism>
<dbReference type="STRING" id="561180.BIFGAL_02947"/>
<accession>D1NT36</accession>
<protein>
    <submittedName>
        <fullName evidence="1">Uncharacterized protein</fullName>
    </submittedName>
</protein>
<gene>
    <name evidence="1" type="ORF">BIFGAL_02947</name>
</gene>
<proteinExistence type="predicted"/>
<sequence length="51" mass="5883">MRIFAIYQSKEIVMSTNQKSWEGLAHKAKTCFLYVRVSTKMQVENGESIEA</sequence>
<evidence type="ECO:0000313" key="2">
    <source>
        <dbReference type="Proteomes" id="UP000003656"/>
    </source>
</evidence>
<reference evidence="1 2" key="1">
    <citation type="submission" date="2009-11" db="EMBL/GenBank/DDBJ databases">
        <authorList>
            <person name="Weinstock G."/>
            <person name="Sodergren E."/>
            <person name="Clifton S."/>
            <person name="Fulton L."/>
            <person name="Fulton B."/>
            <person name="Courtney L."/>
            <person name="Fronick C."/>
            <person name="Harrison M."/>
            <person name="Strong C."/>
            <person name="Farmer C."/>
            <person name="Delahaunty K."/>
            <person name="Markovic C."/>
            <person name="Hall O."/>
            <person name="Minx P."/>
            <person name="Tomlinson C."/>
            <person name="Mitreva M."/>
            <person name="Nelson J."/>
            <person name="Hou S."/>
            <person name="Wollam A."/>
            <person name="Pepin K.H."/>
            <person name="Johnson M."/>
            <person name="Bhonagiri V."/>
            <person name="Nash W.E."/>
            <person name="Warren W."/>
            <person name="Chinwalla A."/>
            <person name="Mardis E.R."/>
            <person name="Wilson R.K."/>
        </authorList>
    </citation>
    <scope>NUCLEOTIDE SEQUENCE [LARGE SCALE GENOMIC DNA]</scope>
    <source>
        <strain evidence="1 2">DSM 20093</strain>
    </source>
</reference>
<comment type="caution">
    <text evidence="1">The sequence shown here is derived from an EMBL/GenBank/DDBJ whole genome shotgun (WGS) entry which is preliminary data.</text>
</comment>